<comment type="caution">
    <text evidence="1">The sequence shown here is derived from an EMBL/GenBank/DDBJ whole genome shotgun (WGS) entry which is preliminary data.</text>
</comment>
<protein>
    <submittedName>
        <fullName evidence="1">Uncharacterized protein</fullName>
    </submittedName>
</protein>
<organism evidence="1 2">
    <name type="scientific">Portunus trituberculatus</name>
    <name type="common">Swimming crab</name>
    <name type="synonym">Neptunus trituberculatus</name>
    <dbReference type="NCBI Taxonomy" id="210409"/>
    <lineage>
        <taxon>Eukaryota</taxon>
        <taxon>Metazoa</taxon>
        <taxon>Ecdysozoa</taxon>
        <taxon>Arthropoda</taxon>
        <taxon>Crustacea</taxon>
        <taxon>Multicrustacea</taxon>
        <taxon>Malacostraca</taxon>
        <taxon>Eumalacostraca</taxon>
        <taxon>Eucarida</taxon>
        <taxon>Decapoda</taxon>
        <taxon>Pleocyemata</taxon>
        <taxon>Brachyura</taxon>
        <taxon>Eubrachyura</taxon>
        <taxon>Portunoidea</taxon>
        <taxon>Portunidae</taxon>
        <taxon>Portuninae</taxon>
        <taxon>Portunus</taxon>
    </lineage>
</organism>
<accession>A0A5B7EBJ5</accession>
<evidence type="ECO:0000313" key="1">
    <source>
        <dbReference type="EMBL" id="MPC30333.1"/>
    </source>
</evidence>
<dbReference type="EMBL" id="VSRR010002233">
    <property type="protein sequence ID" value="MPC30333.1"/>
    <property type="molecule type" value="Genomic_DNA"/>
</dbReference>
<evidence type="ECO:0000313" key="2">
    <source>
        <dbReference type="Proteomes" id="UP000324222"/>
    </source>
</evidence>
<reference evidence="1 2" key="1">
    <citation type="submission" date="2019-05" db="EMBL/GenBank/DDBJ databases">
        <title>Another draft genome of Portunus trituberculatus and its Hox gene families provides insights of decapod evolution.</title>
        <authorList>
            <person name="Jeong J.-H."/>
            <person name="Song I."/>
            <person name="Kim S."/>
            <person name="Choi T."/>
            <person name="Kim D."/>
            <person name="Ryu S."/>
            <person name="Kim W."/>
        </authorList>
    </citation>
    <scope>NUCLEOTIDE SEQUENCE [LARGE SCALE GENOMIC DNA]</scope>
    <source>
        <tissue evidence="1">Muscle</tissue>
    </source>
</reference>
<dbReference type="Proteomes" id="UP000324222">
    <property type="component" value="Unassembled WGS sequence"/>
</dbReference>
<sequence length="127" mass="14010">MLYGVLLLGQVSAFTCPAEHHKPEIVSQRRKEFCNDQRCTTKRSDKIKLAFSKCQAGASPSRPAAADVAPVSPLNACPPLRLKWKEDFALCGGDKSYLLQKPTKLMTRVNNQVFPPSVNHGADTTIR</sequence>
<keyword evidence="2" id="KW-1185">Reference proteome</keyword>
<name>A0A5B7EBJ5_PORTR</name>
<gene>
    <name evidence="1" type="ORF">E2C01_023594</name>
</gene>
<dbReference type="AlphaFoldDB" id="A0A5B7EBJ5"/>
<proteinExistence type="predicted"/>